<evidence type="ECO:0000313" key="3">
    <source>
        <dbReference type="WBParaSite" id="EVEC_0000898801-mRNA-1"/>
    </source>
</evidence>
<dbReference type="EMBL" id="UXUI01009422">
    <property type="protein sequence ID" value="VDD93680.1"/>
    <property type="molecule type" value="Genomic_DNA"/>
</dbReference>
<dbReference type="Proteomes" id="UP000274131">
    <property type="component" value="Unassembled WGS sequence"/>
</dbReference>
<sequence length="61" mass="7180">MTRDYRQSDRKHNDELEEFIHLMYSSISLNVKACAVKYIRMQCALPSRKNLDRLVSLYTAG</sequence>
<name>A0A0N4VE85_ENTVE</name>
<reference evidence="3" key="1">
    <citation type="submission" date="2017-02" db="UniProtKB">
        <authorList>
            <consortium name="WormBaseParasite"/>
        </authorList>
    </citation>
    <scope>IDENTIFICATION</scope>
</reference>
<dbReference type="WBParaSite" id="EVEC_0000898801-mRNA-1">
    <property type="protein sequence ID" value="EVEC_0000898801-mRNA-1"/>
    <property type="gene ID" value="EVEC_0000898801"/>
</dbReference>
<organism evidence="3">
    <name type="scientific">Enterobius vermicularis</name>
    <name type="common">Human pinworm</name>
    <dbReference type="NCBI Taxonomy" id="51028"/>
    <lineage>
        <taxon>Eukaryota</taxon>
        <taxon>Metazoa</taxon>
        <taxon>Ecdysozoa</taxon>
        <taxon>Nematoda</taxon>
        <taxon>Chromadorea</taxon>
        <taxon>Rhabditida</taxon>
        <taxon>Spirurina</taxon>
        <taxon>Oxyuridomorpha</taxon>
        <taxon>Oxyuroidea</taxon>
        <taxon>Oxyuridae</taxon>
        <taxon>Enterobius</taxon>
    </lineage>
</organism>
<proteinExistence type="predicted"/>
<evidence type="ECO:0000313" key="1">
    <source>
        <dbReference type="EMBL" id="VDD93680.1"/>
    </source>
</evidence>
<keyword evidence="2" id="KW-1185">Reference proteome</keyword>
<evidence type="ECO:0000313" key="2">
    <source>
        <dbReference type="Proteomes" id="UP000274131"/>
    </source>
</evidence>
<reference evidence="1 2" key="2">
    <citation type="submission" date="2018-10" db="EMBL/GenBank/DDBJ databases">
        <authorList>
            <consortium name="Pathogen Informatics"/>
        </authorList>
    </citation>
    <scope>NUCLEOTIDE SEQUENCE [LARGE SCALE GENOMIC DNA]</scope>
</reference>
<protein>
    <submittedName>
        <fullName evidence="3">Transposase</fullName>
    </submittedName>
</protein>
<accession>A0A0N4VE85</accession>
<gene>
    <name evidence="1" type="ORF">EVEC_LOCUS8431</name>
</gene>
<dbReference type="AlphaFoldDB" id="A0A0N4VE85"/>